<dbReference type="Pfam" id="PF14117">
    <property type="entry name" value="DUF4287"/>
    <property type="match status" value="1"/>
</dbReference>
<name>A0A2N3V1E4_9BACT</name>
<dbReference type="Pfam" id="PF18899">
    <property type="entry name" value="DUF5655"/>
    <property type="match status" value="1"/>
</dbReference>
<evidence type="ECO:0000259" key="1">
    <source>
        <dbReference type="Pfam" id="PF18899"/>
    </source>
</evidence>
<dbReference type="EMBL" id="PJMU01000001">
    <property type="protein sequence ID" value="PKV75432.1"/>
    <property type="molecule type" value="Genomic_DNA"/>
</dbReference>
<evidence type="ECO:0000313" key="2">
    <source>
        <dbReference type="EMBL" id="PKV75432.1"/>
    </source>
</evidence>
<comment type="caution">
    <text evidence="2">The sequence shown here is derived from an EMBL/GenBank/DDBJ whole genome shotgun (WGS) entry which is preliminary data.</text>
</comment>
<sequence length="184" mass="20416">MDKAAQTMIDNLQKNTGKSLEGWIQIIQSTGLQKHGEIVKYLKTEHGFTHGFANMVALKAKGTDAGSAEKPEDLVEKQYKGKEQLLPIYETLVARLKQFGNDVELAPKNAYVSVRSKKQFALIQPSTKTRLDVGINLKGQDPEGRLEKSGSFNAMCSHRVRLQNAGEIDAELIGWLKAAYEEAK</sequence>
<accession>A0A2N3V1E4</accession>
<feature type="domain" description="DUF5655" evidence="1">
    <location>
        <begin position="75"/>
        <end position="181"/>
    </location>
</feature>
<evidence type="ECO:0000313" key="3">
    <source>
        <dbReference type="Proteomes" id="UP000233782"/>
    </source>
</evidence>
<dbReference type="InterPro" id="IPR043714">
    <property type="entry name" value="DUF5655"/>
</dbReference>
<reference evidence="2 3" key="1">
    <citation type="submission" date="2017-12" db="EMBL/GenBank/DDBJ databases">
        <title>Genomic Encyclopedia of Type Strains, Phase III (KMG-III): the genomes of soil and plant-associated and newly described type strains.</title>
        <authorList>
            <person name="Whitman W."/>
        </authorList>
    </citation>
    <scope>NUCLEOTIDE SEQUENCE [LARGE SCALE GENOMIC DNA]</scope>
    <source>
        <strain evidence="2 3">LP43</strain>
    </source>
</reference>
<keyword evidence="3" id="KW-1185">Reference proteome</keyword>
<dbReference type="OrthoDB" id="9809825at2"/>
<proteinExistence type="predicted"/>
<protein>
    <submittedName>
        <fullName evidence="2">Uncharacterized protein DUF4287</fullName>
    </submittedName>
</protein>
<dbReference type="Proteomes" id="UP000233782">
    <property type="component" value="Unassembled WGS sequence"/>
</dbReference>
<dbReference type="InterPro" id="IPR025629">
    <property type="entry name" value="DUF4287"/>
</dbReference>
<organism evidence="2 3">
    <name type="scientific">Pontibacter ramchanderi</name>
    <dbReference type="NCBI Taxonomy" id="1179743"/>
    <lineage>
        <taxon>Bacteria</taxon>
        <taxon>Pseudomonadati</taxon>
        <taxon>Bacteroidota</taxon>
        <taxon>Cytophagia</taxon>
        <taxon>Cytophagales</taxon>
        <taxon>Hymenobacteraceae</taxon>
        <taxon>Pontibacter</taxon>
    </lineage>
</organism>
<dbReference type="RefSeq" id="WP_101442671.1">
    <property type="nucleotide sequence ID" value="NZ_PJMU01000001.1"/>
</dbReference>
<gene>
    <name evidence="2" type="ORF">BD749_0374</name>
</gene>
<dbReference type="AlphaFoldDB" id="A0A2N3V1E4"/>